<gene>
    <name evidence="14" type="ORF">WJX84_000188</name>
</gene>
<comment type="catalytic activity">
    <reaction evidence="9">
        <text>L-seryl-[protein] + ATP = O-phospho-L-seryl-[protein] + ADP + H(+)</text>
        <dbReference type="Rhea" id="RHEA:17989"/>
        <dbReference type="Rhea" id="RHEA-COMP:9863"/>
        <dbReference type="Rhea" id="RHEA-COMP:11604"/>
        <dbReference type="ChEBI" id="CHEBI:15378"/>
        <dbReference type="ChEBI" id="CHEBI:29999"/>
        <dbReference type="ChEBI" id="CHEBI:30616"/>
        <dbReference type="ChEBI" id="CHEBI:83421"/>
        <dbReference type="ChEBI" id="CHEBI:456216"/>
        <dbReference type="EC" id="2.7.11.1"/>
    </reaction>
</comment>
<keyword evidence="6 10" id="KW-0067">ATP-binding</keyword>
<dbReference type="Pfam" id="PF05773">
    <property type="entry name" value="RWD"/>
    <property type="match status" value="1"/>
</dbReference>
<dbReference type="SUPFAM" id="SSF55681">
    <property type="entry name" value="Class II aaRS and biotin synthetases"/>
    <property type="match status" value="1"/>
</dbReference>
<dbReference type="GO" id="GO:0005829">
    <property type="term" value="C:cytosol"/>
    <property type="evidence" value="ECO:0007669"/>
    <property type="project" value="TreeGrafter"/>
</dbReference>
<keyword evidence="3" id="KW-0808">Transferase</keyword>
<accession>A0AAW1TMD3</accession>
<dbReference type="GO" id="GO:0004694">
    <property type="term" value="F:eukaryotic translation initiation factor 2alpha kinase activity"/>
    <property type="evidence" value="ECO:0007669"/>
    <property type="project" value="TreeGrafter"/>
</dbReference>
<dbReference type="InterPro" id="IPR036621">
    <property type="entry name" value="Anticodon-bd_dom_sf"/>
</dbReference>
<dbReference type="Pfam" id="PF13393">
    <property type="entry name" value="tRNA-synt_His"/>
    <property type="match status" value="1"/>
</dbReference>
<dbReference type="CDD" id="cd14046">
    <property type="entry name" value="STKc_EIF2AK4_GCN2_rpt2"/>
    <property type="match status" value="1"/>
</dbReference>
<feature type="domain" description="Protein kinase" evidence="12">
    <location>
        <begin position="384"/>
        <end position="737"/>
    </location>
</feature>
<feature type="compositionally biased region" description="Polar residues" evidence="11">
    <location>
        <begin position="1259"/>
        <end position="1271"/>
    </location>
</feature>
<dbReference type="FunFam" id="3.40.50.800:FF:000012">
    <property type="entry name" value="Histidine--tRNA ligase, cytoplasmic"/>
    <property type="match status" value="1"/>
</dbReference>
<dbReference type="Gene3D" id="3.40.50.800">
    <property type="entry name" value="Anticodon-binding domain"/>
    <property type="match status" value="1"/>
</dbReference>
<evidence type="ECO:0000256" key="5">
    <source>
        <dbReference type="ARBA" id="ARBA00022777"/>
    </source>
</evidence>
<reference evidence="14 15" key="1">
    <citation type="journal article" date="2024" name="Nat. Commun.">
        <title>Phylogenomics reveals the evolutionary origins of lichenization in chlorophyte algae.</title>
        <authorList>
            <person name="Puginier C."/>
            <person name="Libourel C."/>
            <person name="Otte J."/>
            <person name="Skaloud P."/>
            <person name="Haon M."/>
            <person name="Grisel S."/>
            <person name="Petersen M."/>
            <person name="Berrin J.G."/>
            <person name="Delaux P.M."/>
            <person name="Dal Grande F."/>
            <person name="Keller J."/>
        </authorList>
    </citation>
    <scope>NUCLEOTIDE SEQUENCE [LARGE SCALE GENOMIC DNA]</scope>
    <source>
        <strain evidence="14 15">SAG 2523</strain>
    </source>
</reference>
<feature type="region of interest" description="Disordered" evidence="11">
    <location>
        <begin position="459"/>
        <end position="487"/>
    </location>
</feature>
<feature type="compositionally biased region" description="Acidic residues" evidence="11">
    <location>
        <begin position="1272"/>
        <end position="1282"/>
    </location>
</feature>
<dbReference type="Pfam" id="PF00069">
    <property type="entry name" value="Pkinase"/>
    <property type="match status" value="2"/>
</dbReference>
<evidence type="ECO:0000256" key="3">
    <source>
        <dbReference type="ARBA" id="ARBA00022679"/>
    </source>
</evidence>
<dbReference type="PROSITE" id="PS50908">
    <property type="entry name" value="RWD"/>
    <property type="match status" value="1"/>
</dbReference>
<feature type="region of interest" description="Disordered" evidence="11">
    <location>
        <begin position="1"/>
        <end position="20"/>
    </location>
</feature>
<keyword evidence="15" id="KW-1185">Reference proteome</keyword>
<protein>
    <recommendedName>
        <fullName evidence="1">non-specific serine/threonine protein kinase</fullName>
        <ecNumber evidence="1">2.7.11.1</ecNumber>
    </recommendedName>
</protein>
<dbReference type="InterPro" id="IPR041715">
    <property type="entry name" value="HisRS-like_core"/>
</dbReference>
<evidence type="ECO:0000256" key="11">
    <source>
        <dbReference type="SAM" id="MobiDB-lite"/>
    </source>
</evidence>
<dbReference type="InterPro" id="IPR000719">
    <property type="entry name" value="Prot_kinase_dom"/>
</dbReference>
<evidence type="ECO:0000259" key="13">
    <source>
        <dbReference type="PROSITE" id="PS50908"/>
    </source>
</evidence>
<keyword evidence="4 10" id="KW-0547">Nucleotide-binding</keyword>
<evidence type="ECO:0000256" key="10">
    <source>
        <dbReference type="PROSITE-ProRule" id="PRU10141"/>
    </source>
</evidence>
<dbReference type="InterPro" id="IPR050339">
    <property type="entry name" value="CC_SR_Kinase"/>
</dbReference>
<dbReference type="GO" id="GO:0007165">
    <property type="term" value="P:signal transduction"/>
    <property type="evidence" value="ECO:0007669"/>
    <property type="project" value="UniProtKB-ARBA"/>
</dbReference>
<feature type="region of interest" description="Disordered" evidence="11">
    <location>
        <begin position="1245"/>
        <end position="1296"/>
    </location>
</feature>
<dbReference type="PANTHER" id="PTHR11042">
    <property type="entry name" value="EUKARYOTIC TRANSLATION INITIATION FACTOR 2-ALPHA KINASE EIF2-ALPHA KINASE -RELATED"/>
    <property type="match status" value="1"/>
</dbReference>
<dbReference type="GO" id="GO:0005524">
    <property type="term" value="F:ATP binding"/>
    <property type="evidence" value="ECO:0007669"/>
    <property type="project" value="UniProtKB-UniRule"/>
</dbReference>
<dbReference type="Gene3D" id="3.30.930.10">
    <property type="entry name" value="Bira Bifunctional Protein, Domain 2"/>
    <property type="match status" value="1"/>
</dbReference>
<dbReference type="GO" id="GO:0006412">
    <property type="term" value="P:translation"/>
    <property type="evidence" value="ECO:0007669"/>
    <property type="project" value="UniProtKB-KW"/>
</dbReference>
<comment type="caution">
    <text evidence="14">The sequence shown here is derived from an EMBL/GenBank/DDBJ whole genome shotgun (WGS) entry which is preliminary data.</text>
</comment>
<feature type="compositionally biased region" description="Basic and acidic residues" evidence="11">
    <location>
        <begin position="11"/>
        <end position="20"/>
    </location>
</feature>
<proteinExistence type="predicted"/>
<dbReference type="PANTHER" id="PTHR11042:SF136">
    <property type="entry name" value="EIF-2-ALPHA KINASE GCN2"/>
    <property type="match status" value="1"/>
</dbReference>
<dbReference type="InterPro" id="IPR006575">
    <property type="entry name" value="RWD_dom"/>
</dbReference>
<evidence type="ECO:0000256" key="2">
    <source>
        <dbReference type="ARBA" id="ARBA00022527"/>
    </source>
</evidence>
<dbReference type="PROSITE" id="PS00107">
    <property type="entry name" value="PROTEIN_KINASE_ATP"/>
    <property type="match status" value="1"/>
</dbReference>
<evidence type="ECO:0000259" key="12">
    <source>
        <dbReference type="PROSITE" id="PS50011"/>
    </source>
</evidence>
<dbReference type="SUPFAM" id="SSF52954">
    <property type="entry name" value="Class II aaRS ABD-related"/>
    <property type="match status" value="1"/>
</dbReference>
<dbReference type="InterPro" id="IPR024435">
    <property type="entry name" value="HisRS-related_dom"/>
</dbReference>
<evidence type="ECO:0000256" key="9">
    <source>
        <dbReference type="ARBA" id="ARBA00048679"/>
    </source>
</evidence>
<feature type="compositionally biased region" description="Low complexity" evidence="11">
    <location>
        <begin position="459"/>
        <end position="474"/>
    </location>
</feature>
<dbReference type="Gene3D" id="3.10.110.10">
    <property type="entry name" value="Ubiquitin Conjugating Enzyme"/>
    <property type="match status" value="1"/>
</dbReference>
<dbReference type="Gene3D" id="1.10.510.10">
    <property type="entry name" value="Transferase(Phosphotransferase) domain 1"/>
    <property type="match status" value="1"/>
</dbReference>
<evidence type="ECO:0000313" key="15">
    <source>
        <dbReference type="Proteomes" id="UP001485043"/>
    </source>
</evidence>
<keyword evidence="7" id="KW-0648">Protein biosynthesis</keyword>
<feature type="compositionally biased region" description="Basic residues" evidence="11">
    <location>
        <begin position="1"/>
        <end position="10"/>
    </location>
</feature>
<dbReference type="PROSITE" id="PS50011">
    <property type="entry name" value="PROTEIN_KINASE_DOM"/>
    <property type="match status" value="1"/>
</dbReference>
<dbReference type="Proteomes" id="UP001485043">
    <property type="component" value="Unassembled WGS sequence"/>
</dbReference>
<dbReference type="EC" id="2.7.11.1" evidence="1"/>
<name>A0AAW1TMD3_9CHLO</name>
<evidence type="ECO:0000256" key="8">
    <source>
        <dbReference type="ARBA" id="ARBA00047899"/>
    </source>
</evidence>
<dbReference type="InterPro" id="IPR011009">
    <property type="entry name" value="Kinase-like_dom_sf"/>
</dbReference>
<comment type="catalytic activity">
    <reaction evidence="8">
        <text>L-threonyl-[protein] + ATP = O-phospho-L-threonyl-[protein] + ADP + H(+)</text>
        <dbReference type="Rhea" id="RHEA:46608"/>
        <dbReference type="Rhea" id="RHEA-COMP:11060"/>
        <dbReference type="Rhea" id="RHEA-COMP:11605"/>
        <dbReference type="ChEBI" id="CHEBI:15378"/>
        <dbReference type="ChEBI" id="CHEBI:30013"/>
        <dbReference type="ChEBI" id="CHEBI:30616"/>
        <dbReference type="ChEBI" id="CHEBI:61977"/>
        <dbReference type="ChEBI" id="CHEBI:456216"/>
        <dbReference type="EC" id="2.7.11.1"/>
    </reaction>
</comment>
<feature type="domain" description="RWD" evidence="13">
    <location>
        <begin position="23"/>
        <end position="129"/>
    </location>
</feature>
<dbReference type="InterPro" id="IPR016135">
    <property type="entry name" value="UBQ-conjugating_enzyme/RWD"/>
</dbReference>
<dbReference type="SUPFAM" id="SSF54495">
    <property type="entry name" value="UBC-like"/>
    <property type="match status" value="1"/>
</dbReference>
<dbReference type="InterPro" id="IPR045864">
    <property type="entry name" value="aa-tRNA-synth_II/BPL/LPL"/>
</dbReference>
<evidence type="ECO:0000313" key="14">
    <source>
        <dbReference type="EMBL" id="KAK9869015.1"/>
    </source>
</evidence>
<dbReference type="SUPFAM" id="SSF56112">
    <property type="entry name" value="Protein kinase-like (PK-like)"/>
    <property type="match status" value="1"/>
</dbReference>
<dbReference type="GO" id="GO:0005634">
    <property type="term" value="C:nucleus"/>
    <property type="evidence" value="ECO:0007669"/>
    <property type="project" value="TreeGrafter"/>
</dbReference>
<dbReference type="SMART" id="SM00591">
    <property type="entry name" value="RWD"/>
    <property type="match status" value="1"/>
</dbReference>
<dbReference type="InterPro" id="IPR017441">
    <property type="entry name" value="Protein_kinase_ATP_BS"/>
</dbReference>
<dbReference type="Gene3D" id="3.30.200.20">
    <property type="entry name" value="Phosphorylase Kinase, domain 1"/>
    <property type="match status" value="1"/>
</dbReference>
<keyword evidence="5" id="KW-0418">Kinase</keyword>
<dbReference type="Pfam" id="PF12745">
    <property type="entry name" value="HGTP_anticodon2"/>
    <property type="match status" value="1"/>
</dbReference>
<dbReference type="EMBL" id="JALJOV010000002">
    <property type="protein sequence ID" value="KAK9869015.1"/>
    <property type="molecule type" value="Genomic_DNA"/>
</dbReference>
<evidence type="ECO:0000256" key="6">
    <source>
        <dbReference type="ARBA" id="ARBA00022840"/>
    </source>
</evidence>
<evidence type="ECO:0000256" key="4">
    <source>
        <dbReference type="ARBA" id="ARBA00022741"/>
    </source>
</evidence>
<organism evidence="14 15">
    <name type="scientific">Apatococcus fuscideae</name>
    <dbReference type="NCBI Taxonomy" id="2026836"/>
    <lineage>
        <taxon>Eukaryota</taxon>
        <taxon>Viridiplantae</taxon>
        <taxon>Chlorophyta</taxon>
        <taxon>core chlorophytes</taxon>
        <taxon>Trebouxiophyceae</taxon>
        <taxon>Chlorellales</taxon>
        <taxon>Chlorellaceae</taxon>
        <taxon>Apatococcus</taxon>
    </lineage>
</organism>
<evidence type="ECO:0000256" key="1">
    <source>
        <dbReference type="ARBA" id="ARBA00012513"/>
    </source>
</evidence>
<evidence type="ECO:0000256" key="7">
    <source>
        <dbReference type="ARBA" id="ARBA00022917"/>
    </source>
</evidence>
<feature type="binding site" evidence="10">
    <location>
        <position position="414"/>
    </location>
    <ligand>
        <name>ATP</name>
        <dbReference type="ChEBI" id="CHEBI:30616"/>
    </ligand>
</feature>
<sequence length="1296" mass="141549">MPRSKKKKAQRNTEEGQRQARLEEMDGLAAIFSEAFRQDEDELGFSLHLVPHPGEASRNNVSIDLVAQYPRLYPHQPLDVRLQNAIGLSRSCVKTLLSHLNTVAKAYADDDQISAFALADAGAEYLQTNNFPARETQDASLWHDMQERVEPESEVAGAFASLPELAGSQDLFGTATWRPPVTQPHASEAAIEARPRILNHGEGKQDGSIAITPTSESSTGFVGRALEAVRSSIGVVSRAISVSLPPALQKLLDGQPPGSDSGDEAYDDEMDDIKKDLLLGHLLAKVAHIEQQNQQQTHILPTLASSLAELQLVPRWIQWSLTAHPKLFDRAFKRVLAEEMHWHDRTGSRTSQAVLLQFWDLAATPSSGPSANAAAGGSRYTSDFEEIRELGKGAHGTVVAARNRLDDRQYAVKKIRMRESSQSYSRIMREVDTLSRLQHPHVVRYFQAWQEMMARADLPAASSSSESQPSMSESTGGARPGSSDASVSTWPISKAQVARLAAVAEEGEAAESDTCDQPGTAVQMSGDYFQVLYIQMEFCPRTLRGVLSMGALPDASAWQVLRQILAGLAYIHSQGIIHRDLNPNNLFYDARGEIRLGDFGLAKFTSRHDLDLPADLKAAARSEGPSRRVEAFPSMTPEQTGVIGTSFYISPEIAEGWPQHDEKVDMYSLGIIVFELWHPFTTGMERVELLRDLRQLGKLPRQWEADHSQVSALIRWVMSANPADRPTARELLRSDLLPPTVGDEQLQDVLRSLQDNPEAQQRVLDALFNLSSSQDIIGMGSSGSVDSGPSSAEAVQAVTDAVRSVCSLHGAMAMTSPEVRLADGREPSEGLTVLASNGARLLLRDDLRLPFAVWLAKQAGDISTGSSTKLECLRRYEVADVHRRSSGNTPSRTFLQADIDFLHPHGQLPADAALVEAEVIKVVVEMMEALPGCERYEVRLNHLALLEAVLGHVKLPKELQSSALALLSTAASQSPLSGTARASLWQSIRVALSGLGVPSSAVAACRQFVLYVPGEAESALQRLRPILEGKLANMSSPLAASLSHLQALVEHLQRWGVPASRVVLDPLLRPHADYMTSLLFQVHVLQDSSGMSLAAAAGGRYDKLLQSAWTPAAASQMRAPAAVGATINLERLTTVPAPGSSPTVRSSAQADVLVCAKGGSGLLVERMGLCRHLWAAGLRAEMVHMTAPSMKEQYGYAETRGIQWLVIIPGATFSVTDTVKVRNLERRAEEDMPFLEVPRYLQERLSTQPVGGRPGPSMSRLSSRPDLSSNQDDAEGSDDDDPRDPRERSRRRRDRR</sequence>
<keyword evidence="2" id="KW-0723">Serine/threonine-protein kinase</keyword>